<protein>
    <submittedName>
        <fullName evidence="1">Uncharacterized protein</fullName>
    </submittedName>
</protein>
<dbReference type="Proteomes" id="UP000489600">
    <property type="component" value="Unassembled WGS sequence"/>
</dbReference>
<evidence type="ECO:0000313" key="2">
    <source>
        <dbReference type="Proteomes" id="UP000489600"/>
    </source>
</evidence>
<comment type="caution">
    <text evidence="1">The sequence shown here is derived from an EMBL/GenBank/DDBJ whole genome shotgun (WGS) entry which is preliminary data.</text>
</comment>
<accession>A0A565BAT9</accession>
<proteinExistence type="predicted"/>
<reference evidence="1" key="1">
    <citation type="submission" date="2019-07" db="EMBL/GenBank/DDBJ databases">
        <authorList>
            <person name="Dittberner H."/>
        </authorList>
    </citation>
    <scope>NUCLEOTIDE SEQUENCE [LARGE SCALE GENOMIC DNA]</scope>
</reference>
<sequence>MNRPRKKKELSLLEELKELDLLEEEEIVEIPDLENDDLIEENSQSIIVRCLNPTVHKVGGLIKALPPIWGMEDRVVGEESASIEPNSSFRTREICPMLCTEAPGSSTAAVEALVKPLGRVEIVELHAKQSSSLEYVTARVWVKADEPLQFRKMAHFRTGERAPVELDAQAAGGEKEVSYAKI</sequence>
<evidence type="ECO:0000313" key="1">
    <source>
        <dbReference type="EMBL" id="VVA98713.1"/>
    </source>
</evidence>
<gene>
    <name evidence="1" type="ORF">ANE_LOCUS9158</name>
</gene>
<name>A0A565BAT9_9BRAS</name>
<organism evidence="1 2">
    <name type="scientific">Arabis nemorensis</name>
    <dbReference type="NCBI Taxonomy" id="586526"/>
    <lineage>
        <taxon>Eukaryota</taxon>
        <taxon>Viridiplantae</taxon>
        <taxon>Streptophyta</taxon>
        <taxon>Embryophyta</taxon>
        <taxon>Tracheophyta</taxon>
        <taxon>Spermatophyta</taxon>
        <taxon>Magnoliopsida</taxon>
        <taxon>eudicotyledons</taxon>
        <taxon>Gunneridae</taxon>
        <taxon>Pentapetalae</taxon>
        <taxon>rosids</taxon>
        <taxon>malvids</taxon>
        <taxon>Brassicales</taxon>
        <taxon>Brassicaceae</taxon>
        <taxon>Arabideae</taxon>
        <taxon>Arabis</taxon>
    </lineage>
</organism>
<dbReference type="OrthoDB" id="1110051at2759"/>
<dbReference type="AlphaFoldDB" id="A0A565BAT9"/>
<keyword evidence="2" id="KW-1185">Reference proteome</keyword>
<dbReference type="EMBL" id="CABITT030000003">
    <property type="protein sequence ID" value="VVA98713.1"/>
    <property type="molecule type" value="Genomic_DNA"/>
</dbReference>